<keyword evidence="3" id="KW-1185">Reference proteome</keyword>
<dbReference type="EC" id="2.4.-.-" evidence="2"/>
<evidence type="ECO:0000259" key="1">
    <source>
        <dbReference type="Pfam" id="PF13524"/>
    </source>
</evidence>
<dbReference type="RefSeq" id="WP_231317625.1">
    <property type="nucleotide sequence ID" value="NZ_CP088156.1"/>
</dbReference>
<proteinExistence type="predicted"/>
<reference evidence="2" key="1">
    <citation type="journal article" date="2024" name="Antonie Van Leeuwenhoek">
        <title>Bradyrhizobium ontarionense sp. nov., a novel bacterial symbiont isolated from Aeschynomene indica (Indian jointvetch), harbours photosynthesis, nitrogen fixation and nitrous oxide (N2O) reductase genes.</title>
        <authorList>
            <person name="Bromfield E.S.P."/>
            <person name="Cloutier S."/>
        </authorList>
    </citation>
    <scope>NUCLEOTIDE SEQUENCE</scope>
    <source>
        <strain evidence="2">A19</strain>
    </source>
</reference>
<dbReference type="EMBL" id="CP088156">
    <property type="protein sequence ID" value="UFZ01832.1"/>
    <property type="molecule type" value="Genomic_DNA"/>
</dbReference>
<dbReference type="SUPFAM" id="SSF53756">
    <property type="entry name" value="UDP-Glycosyltransferase/glycogen phosphorylase"/>
    <property type="match status" value="1"/>
</dbReference>
<keyword evidence="2" id="KW-0808">Transferase</keyword>
<organism evidence="2 3">
    <name type="scientific">Bradyrhizobium ontarionense</name>
    <dbReference type="NCBI Taxonomy" id="2898149"/>
    <lineage>
        <taxon>Bacteria</taxon>
        <taxon>Pseudomonadati</taxon>
        <taxon>Pseudomonadota</taxon>
        <taxon>Alphaproteobacteria</taxon>
        <taxon>Hyphomicrobiales</taxon>
        <taxon>Nitrobacteraceae</taxon>
        <taxon>Bradyrhizobium</taxon>
    </lineage>
</organism>
<evidence type="ECO:0000313" key="3">
    <source>
        <dbReference type="Proteomes" id="UP001431010"/>
    </source>
</evidence>
<protein>
    <submittedName>
        <fullName evidence="2">Glycosyltransferase</fullName>
        <ecNumber evidence="2">2.4.-.-</ecNumber>
    </submittedName>
</protein>
<name>A0ABY3R437_9BRAD</name>
<gene>
    <name evidence="2" type="ORF">LQG66_21210</name>
</gene>
<dbReference type="InterPro" id="IPR055259">
    <property type="entry name" value="YkvP/CgeB_Glyco_trans-like"/>
</dbReference>
<dbReference type="Proteomes" id="UP001431010">
    <property type="component" value="Chromosome"/>
</dbReference>
<accession>A0ABY3R437</accession>
<dbReference type="GO" id="GO:0016757">
    <property type="term" value="F:glycosyltransferase activity"/>
    <property type="evidence" value="ECO:0007669"/>
    <property type="project" value="UniProtKB-KW"/>
</dbReference>
<evidence type="ECO:0000313" key="2">
    <source>
        <dbReference type="EMBL" id="UFZ01832.1"/>
    </source>
</evidence>
<dbReference type="Pfam" id="PF13524">
    <property type="entry name" value="Glyco_trans_1_2"/>
    <property type="match status" value="1"/>
</dbReference>
<keyword evidence="2" id="KW-0328">Glycosyltransferase</keyword>
<feature type="domain" description="Spore protein YkvP/CgeB glycosyl transferase-like" evidence="1">
    <location>
        <begin position="197"/>
        <end position="340"/>
    </location>
</feature>
<sequence>MTGPSLLYVGDNGAGTTSRDRADALEQIGATVTRLPPAALSGLAARVDWQLRARLQVGPVIARTNAELINAARDRSYDVLWIDKGWMIRPSTLKSIRERFGAVVLFNNDNPWGEHERGLWRLHLGLVPLVDEIMTPKYSVVRNYELAGARRVSVVDFGFAPARHFAPEQAAAMVHDISFIGTALKDGGGIRPHRTDIMLDLAKRMPGRVSLFGHGWQRAVRGHEQLFRVIADGAWDDAYRQTICASRISISFITKDNWEELSHRAFEITACGGLLLAERASRLEQSFRDEHEAVFFHGVDDLASKAALLLDDEPRRVRIAKSGWMRAQSSGYDNASRLAEAIMRSPVLRSLFPGLSTSAGIGPLAQVEG</sequence>